<dbReference type="Proteomes" id="UP001211907">
    <property type="component" value="Unassembled WGS sequence"/>
</dbReference>
<proteinExistence type="predicted"/>
<feature type="non-terminal residue" evidence="1">
    <location>
        <position position="83"/>
    </location>
</feature>
<keyword evidence="2" id="KW-1185">Reference proteome</keyword>
<dbReference type="EMBL" id="JADGJH010001269">
    <property type="protein sequence ID" value="KAJ3115790.1"/>
    <property type="molecule type" value="Genomic_DNA"/>
</dbReference>
<organism evidence="1 2">
    <name type="scientific">Physocladia obscura</name>
    <dbReference type="NCBI Taxonomy" id="109957"/>
    <lineage>
        <taxon>Eukaryota</taxon>
        <taxon>Fungi</taxon>
        <taxon>Fungi incertae sedis</taxon>
        <taxon>Chytridiomycota</taxon>
        <taxon>Chytridiomycota incertae sedis</taxon>
        <taxon>Chytridiomycetes</taxon>
        <taxon>Chytridiales</taxon>
        <taxon>Chytriomycetaceae</taxon>
        <taxon>Physocladia</taxon>
    </lineage>
</organism>
<accession>A0AAD5SYV7</accession>
<comment type="caution">
    <text evidence="1">The sequence shown here is derived from an EMBL/GenBank/DDBJ whole genome shotgun (WGS) entry which is preliminary data.</text>
</comment>
<name>A0AAD5SYV7_9FUNG</name>
<dbReference type="AlphaFoldDB" id="A0AAD5SYV7"/>
<evidence type="ECO:0000313" key="1">
    <source>
        <dbReference type="EMBL" id="KAJ3115790.1"/>
    </source>
</evidence>
<gene>
    <name evidence="1" type="ORF">HK100_001235</name>
</gene>
<protein>
    <submittedName>
        <fullName evidence="1">Uncharacterized protein</fullName>
    </submittedName>
</protein>
<evidence type="ECO:0000313" key="2">
    <source>
        <dbReference type="Proteomes" id="UP001211907"/>
    </source>
</evidence>
<sequence>MSKTQSLIDQETLDYLENQRNDDSTIVKNIETEHENIEFIFEHAERYNNWKTDELYLERSFLAEASFLEKIHDEEQENLKKRQ</sequence>
<reference evidence="1" key="1">
    <citation type="submission" date="2020-05" db="EMBL/GenBank/DDBJ databases">
        <title>Phylogenomic resolution of chytrid fungi.</title>
        <authorList>
            <person name="Stajich J.E."/>
            <person name="Amses K."/>
            <person name="Simmons R."/>
            <person name="Seto K."/>
            <person name="Myers J."/>
            <person name="Bonds A."/>
            <person name="Quandt C.A."/>
            <person name="Barry K."/>
            <person name="Liu P."/>
            <person name="Grigoriev I."/>
            <person name="Longcore J.E."/>
            <person name="James T.Y."/>
        </authorList>
    </citation>
    <scope>NUCLEOTIDE SEQUENCE</scope>
    <source>
        <strain evidence="1">JEL0513</strain>
    </source>
</reference>